<dbReference type="InterPro" id="IPR029071">
    <property type="entry name" value="Ubiquitin-like_domsf"/>
</dbReference>
<dbReference type="GO" id="GO:0005829">
    <property type="term" value="C:cytosol"/>
    <property type="evidence" value="ECO:0007669"/>
    <property type="project" value="TreeGrafter"/>
</dbReference>
<protein>
    <recommendedName>
        <fullName evidence="6">UBX domain-containing protein 1</fullName>
    </recommendedName>
</protein>
<evidence type="ECO:0008006" key="6">
    <source>
        <dbReference type="Google" id="ProtNLM"/>
    </source>
</evidence>
<dbReference type="Gene3D" id="3.10.20.90">
    <property type="entry name" value="Phosphatidylinositol 3-kinase Catalytic Subunit, Chain A, domain 1"/>
    <property type="match status" value="1"/>
</dbReference>
<dbReference type="GO" id="GO:0007030">
    <property type="term" value="P:Golgi organization"/>
    <property type="evidence" value="ECO:0007669"/>
    <property type="project" value="TreeGrafter"/>
</dbReference>
<dbReference type="CDD" id="cd01770">
    <property type="entry name" value="UBX_UBXN2"/>
    <property type="match status" value="1"/>
</dbReference>
<dbReference type="RefSeq" id="XP_066799433.1">
    <property type="nucleotide sequence ID" value="XM_066950218.1"/>
</dbReference>
<feature type="domain" description="SEP" evidence="3">
    <location>
        <begin position="272"/>
        <end position="337"/>
    </location>
</feature>
<dbReference type="PANTHER" id="PTHR23333">
    <property type="entry name" value="UBX DOMAIN CONTAINING PROTEIN"/>
    <property type="match status" value="1"/>
</dbReference>
<feature type="compositionally biased region" description="Polar residues" evidence="1">
    <location>
        <begin position="145"/>
        <end position="161"/>
    </location>
</feature>
<dbReference type="InterPro" id="IPR001012">
    <property type="entry name" value="UBX_dom"/>
</dbReference>
<feature type="region of interest" description="Disordered" evidence="1">
    <location>
        <begin position="45"/>
        <end position="215"/>
    </location>
</feature>
<dbReference type="Pfam" id="PF14555">
    <property type="entry name" value="UBA_4"/>
    <property type="match status" value="1"/>
</dbReference>
<dbReference type="GO" id="GO:0005634">
    <property type="term" value="C:nucleus"/>
    <property type="evidence" value="ECO:0007669"/>
    <property type="project" value="TreeGrafter"/>
</dbReference>
<dbReference type="GO" id="GO:0031468">
    <property type="term" value="P:nuclear membrane reassembly"/>
    <property type="evidence" value="ECO:0007669"/>
    <property type="project" value="TreeGrafter"/>
</dbReference>
<dbReference type="AlphaFoldDB" id="A0AAW0YTH3"/>
<dbReference type="EMBL" id="JBCAWK010000015">
    <property type="protein sequence ID" value="KAK8843485.1"/>
    <property type="molecule type" value="Genomic_DNA"/>
</dbReference>
<dbReference type="Gene3D" id="3.30.420.210">
    <property type="entry name" value="SEP domain"/>
    <property type="match status" value="1"/>
</dbReference>
<evidence type="ECO:0000313" key="4">
    <source>
        <dbReference type="EMBL" id="KAK8843485.1"/>
    </source>
</evidence>
<dbReference type="GO" id="GO:0043161">
    <property type="term" value="P:proteasome-mediated ubiquitin-dependent protein catabolic process"/>
    <property type="evidence" value="ECO:0007669"/>
    <property type="project" value="TreeGrafter"/>
</dbReference>
<dbReference type="GO" id="GO:0061025">
    <property type="term" value="P:membrane fusion"/>
    <property type="evidence" value="ECO:0007669"/>
    <property type="project" value="TreeGrafter"/>
</dbReference>
<feature type="compositionally biased region" description="Gly residues" evidence="1">
    <location>
        <begin position="238"/>
        <end position="247"/>
    </location>
</feature>
<organism evidence="4 5">
    <name type="scientific">Kwoniella newhampshirensis</name>
    <dbReference type="NCBI Taxonomy" id="1651941"/>
    <lineage>
        <taxon>Eukaryota</taxon>
        <taxon>Fungi</taxon>
        <taxon>Dikarya</taxon>
        <taxon>Basidiomycota</taxon>
        <taxon>Agaricomycotina</taxon>
        <taxon>Tremellomycetes</taxon>
        <taxon>Tremellales</taxon>
        <taxon>Cryptococcaceae</taxon>
        <taxon>Kwoniella</taxon>
    </lineage>
</organism>
<dbReference type="SMART" id="SM00553">
    <property type="entry name" value="SEP"/>
    <property type="match status" value="1"/>
</dbReference>
<dbReference type="PANTHER" id="PTHR23333:SF20">
    <property type="entry name" value="NSFL1 COFACTOR P47"/>
    <property type="match status" value="1"/>
</dbReference>
<dbReference type="Pfam" id="PF00789">
    <property type="entry name" value="UBX"/>
    <property type="match status" value="1"/>
</dbReference>
<dbReference type="GO" id="GO:0043130">
    <property type="term" value="F:ubiquitin binding"/>
    <property type="evidence" value="ECO:0007669"/>
    <property type="project" value="TreeGrafter"/>
</dbReference>
<feature type="region of interest" description="Disordered" evidence="1">
    <location>
        <begin position="237"/>
        <end position="274"/>
    </location>
</feature>
<dbReference type="GO" id="GO:0000045">
    <property type="term" value="P:autophagosome assembly"/>
    <property type="evidence" value="ECO:0007669"/>
    <property type="project" value="TreeGrafter"/>
</dbReference>
<evidence type="ECO:0000313" key="5">
    <source>
        <dbReference type="Proteomes" id="UP001388673"/>
    </source>
</evidence>
<feature type="compositionally biased region" description="Low complexity" evidence="1">
    <location>
        <begin position="379"/>
        <end position="398"/>
    </location>
</feature>
<gene>
    <name evidence="4" type="ORF">IAR55_007144</name>
</gene>
<dbReference type="InterPro" id="IPR036241">
    <property type="entry name" value="NSFL1C_SEP_dom_sf"/>
</dbReference>
<proteinExistence type="predicted"/>
<evidence type="ECO:0000259" key="3">
    <source>
        <dbReference type="PROSITE" id="PS51399"/>
    </source>
</evidence>
<dbReference type="Pfam" id="PF08059">
    <property type="entry name" value="SEP"/>
    <property type="match status" value="1"/>
</dbReference>
<dbReference type="FunFam" id="3.30.420.210:FF:000002">
    <property type="entry name" value="UBX domain-containing protein 1"/>
    <property type="match status" value="1"/>
</dbReference>
<feature type="domain" description="UBX" evidence="2">
    <location>
        <begin position="404"/>
        <end position="479"/>
    </location>
</feature>
<evidence type="ECO:0000256" key="1">
    <source>
        <dbReference type="SAM" id="MobiDB-lite"/>
    </source>
</evidence>
<evidence type="ECO:0000259" key="2">
    <source>
        <dbReference type="PROSITE" id="PS50033"/>
    </source>
</evidence>
<keyword evidence="5" id="KW-1185">Reference proteome</keyword>
<name>A0AAW0YTH3_9TREE</name>
<dbReference type="InterPro" id="IPR012989">
    <property type="entry name" value="SEP_domain"/>
</dbReference>
<reference evidence="4 5" key="1">
    <citation type="journal article" date="2024" name="bioRxiv">
        <title>Comparative genomics of Cryptococcus and Kwoniella reveals pathogenesis evolution and contrasting karyotype dynamics via intercentromeric recombination or chromosome fusion.</title>
        <authorList>
            <person name="Coelho M.A."/>
            <person name="David-Palma M."/>
            <person name="Shea T."/>
            <person name="Bowers K."/>
            <person name="McGinley-Smith S."/>
            <person name="Mohammad A.W."/>
            <person name="Gnirke A."/>
            <person name="Yurkov A.M."/>
            <person name="Nowrousian M."/>
            <person name="Sun S."/>
            <person name="Cuomo C.A."/>
            <person name="Heitman J."/>
        </authorList>
    </citation>
    <scope>NUCLEOTIDE SEQUENCE [LARGE SCALE GENOMIC DNA]</scope>
    <source>
        <strain evidence="4 5">CBS 13917</strain>
    </source>
</reference>
<dbReference type="SUPFAM" id="SSF54236">
    <property type="entry name" value="Ubiquitin-like"/>
    <property type="match status" value="1"/>
</dbReference>
<comment type="caution">
    <text evidence="4">The sequence shown here is derived from an EMBL/GenBank/DDBJ whole genome shotgun (WGS) entry which is preliminary data.</text>
</comment>
<feature type="compositionally biased region" description="Acidic residues" evidence="1">
    <location>
        <begin position="257"/>
        <end position="270"/>
    </location>
</feature>
<dbReference type="PROSITE" id="PS51399">
    <property type="entry name" value="SEP"/>
    <property type="match status" value="1"/>
</dbReference>
<dbReference type="SUPFAM" id="SSF102848">
    <property type="entry name" value="NSFL1 (p97 ATPase) cofactor p47, SEP domain"/>
    <property type="match status" value="1"/>
</dbReference>
<sequence length="481" mass="50418">MPGLKPTQEDVEQFVAITQASHEDALHFLEAGTTLEGAIEDFYATQTAAAPAHPTRDEDDDEAIDDFIDDDTNMADDRSQQPPAAGGVRNLNGELVNDTLPAGWGKPQKKFGRIGESDSGPSGGGGESNDDDEPEEFYAGGQSGLAVQNPDQQPRQGNSIVDNILRMAGRNSAPPPPAGQAARQVSSGTPSVFRGTGHTLGSDEAPSSEVPAAGSQFAAGPGVAAVTPNMMDQLLAGMLGGRGGGAAGARPSAAAQFEDDEEDEDDENEDSVQTRRLTFWRNGFSIEDGPLMAYDDPENQRLLAAIEGGRAPPNVFGVRYDQRLNVEVAQRRKEDYQPPPKKPAQPFGGSGNRLGSVTPEVQGSPGAVPGGFPQGILAGGSSSSGAAIPSGASAGASAKFEVDESKPTTNVQLRLGDGTRLVAKVNLSHTVDDLRNYVSLARPSSRPFVLQTTFPSRELSDPSETIEAAKLQNAVVVQRYT</sequence>
<dbReference type="KEGG" id="kne:92184402"/>
<accession>A0AAW0YTH3</accession>
<feature type="compositionally biased region" description="Acidic residues" evidence="1">
    <location>
        <begin position="57"/>
        <end position="74"/>
    </location>
</feature>
<dbReference type="GeneID" id="92184402"/>
<feature type="region of interest" description="Disordered" evidence="1">
    <location>
        <begin position="331"/>
        <end position="407"/>
    </location>
</feature>
<dbReference type="SMART" id="SM00166">
    <property type="entry name" value="UBX"/>
    <property type="match status" value="1"/>
</dbReference>
<dbReference type="PROSITE" id="PS50033">
    <property type="entry name" value="UBX"/>
    <property type="match status" value="1"/>
</dbReference>
<dbReference type="Proteomes" id="UP001388673">
    <property type="component" value="Unassembled WGS sequence"/>
</dbReference>